<evidence type="ECO:0000256" key="1">
    <source>
        <dbReference type="SAM" id="Coils"/>
    </source>
</evidence>
<evidence type="ECO:0000256" key="2">
    <source>
        <dbReference type="SAM" id="MobiDB-lite"/>
    </source>
</evidence>
<dbReference type="RefSeq" id="WP_091642875.1">
    <property type="nucleotide sequence ID" value="NZ_FOEG01000003.1"/>
</dbReference>
<reference evidence="3 4" key="1">
    <citation type="submission" date="2016-10" db="EMBL/GenBank/DDBJ databases">
        <authorList>
            <person name="de Groot N.N."/>
        </authorList>
    </citation>
    <scope>NUCLEOTIDE SEQUENCE [LARGE SCALE GENOMIC DNA]</scope>
    <source>
        <strain evidence="3 4">CGMCC 1.6291</strain>
    </source>
</reference>
<gene>
    <name evidence="3" type="ORF">SAMN04488052_103367</name>
</gene>
<evidence type="ECO:0000313" key="3">
    <source>
        <dbReference type="EMBL" id="SEO85022.1"/>
    </source>
</evidence>
<evidence type="ECO:0000313" key="4">
    <source>
        <dbReference type="Proteomes" id="UP000199657"/>
    </source>
</evidence>
<protein>
    <submittedName>
        <fullName evidence="3">Uncharacterized protein</fullName>
    </submittedName>
</protein>
<proteinExistence type="predicted"/>
<name>A0A1H8T268_9GAMM</name>
<dbReference type="STRING" id="406100.SAMN04488052_103367"/>
<dbReference type="OrthoDB" id="5786778at2"/>
<feature type="coiled-coil region" evidence="1">
    <location>
        <begin position="86"/>
        <end position="120"/>
    </location>
</feature>
<sequence>MTDDQNITEQGVHAEDTGPQAEADEAIQRSAVSSAWRKRAVVAGGAIFAVATAALIAGGGIGQTGDSASGDAGAAESDTADTHSVLATLETRLEALDRELDGLNNQIRGLADDYGELLDQTRRFQEELKQQGEALDVAPKPERVASLEQEINDLRATTDELTAMDDDHASATDLAAVAERVNRLEQAPETPELNGALVTIDHWGNSALAVLNRNGRTERLRRGERIGAWRLESLDANAGVAVFRHPAGHTTALAVED</sequence>
<accession>A0A1H8T268</accession>
<feature type="region of interest" description="Disordered" evidence="2">
    <location>
        <begin position="1"/>
        <end position="24"/>
    </location>
</feature>
<dbReference type="AlphaFoldDB" id="A0A1H8T268"/>
<dbReference type="Gene3D" id="1.10.287.1490">
    <property type="match status" value="1"/>
</dbReference>
<keyword evidence="1" id="KW-0175">Coiled coil</keyword>
<dbReference type="EMBL" id="FOEG01000003">
    <property type="protein sequence ID" value="SEO85022.1"/>
    <property type="molecule type" value="Genomic_DNA"/>
</dbReference>
<keyword evidence="4" id="KW-1185">Reference proteome</keyword>
<organism evidence="3 4">
    <name type="scientific">Aquisalimonas asiatica</name>
    <dbReference type="NCBI Taxonomy" id="406100"/>
    <lineage>
        <taxon>Bacteria</taxon>
        <taxon>Pseudomonadati</taxon>
        <taxon>Pseudomonadota</taxon>
        <taxon>Gammaproteobacteria</taxon>
        <taxon>Chromatiales</taxon>
        <taxon>Ectothiorhodospiraceae</taxon>
        <taxon>Aquisalimonas</taxon>
    </lineage>
</organism>
<dbReference type="Proteomes" id="UP000199657">
    <property type="component" value="Unassembled WGS sequence"/>
</dbReference>